<sequence length="73" mass="8640">MIRLDYWDAALFASVFLLYYIWPVIMVLDVLVICRIIKCIKQKKYTRALLWIFVALLMSGSVIFIMIWSSLYG</sequence>
<organism evidence="2 3">
    <name type="scientific">Photorhabdus tasmaniensis</name>
    <dbReference type="NCBI Taxonomy" id="1004159"/>
    <lineage>
        <taxon>Bacteria</taxon>
        <taxon>Pseudomonadati</taxon>
        <taxon>Pseudomonadota</taxon>
        <taxon>Gammaproteobacteria</taxon>
        <taxon>Enterobacterales</taxon>
        <taxon>Morganellaceae</taxon>
        <taxon>Photorhabdus</taxon>
    </lineage>
</organism>
<proteinExistence type="predicted"/>
<keyword evidence="1" id="KW-1133">Transmembrane helix</keyword>
<evidence type="ECO:0000313" key="2">
    <source>
        <dbReference type="EMBL" id="NHB90312.1"/>
    </source>
</evidence>
<protein>
    <submittedName>
        <fullName evidence="2">Uncharacterized protein</fullName>
    </submittedName>
</protein>
<keyword evidence="1" id="KW-0472">Membrane</keyword>
<comment type="caution">
    <text evidence="2">The sequence shown here is derived from an EMBL/GenBank/DDBJ whole genome shotgun (WGS) entry which is preliminary data.</text>
</comment>
<feature type="transmembrane region" description="Helical" evidence="1">
    <location>
        <begin position="49"/>
        <end position="71"/>
    </location>
</feature>
<accession>A0ABX0GP37</accession>
<keyword evidence="1" id="KW-0812">Transmembrane</keyword>
<dbReference type="EMBL" id="PUJU01000090">
    <property type="protein sequence ID" value="NHB90312.1"/>
    <property type="molecule type" value="Genomic_DNA"/>
</dbReference>
<evidence type="ECO:0000313" key="3">
    <source>
        <dbReference type="Proteomes" id="UP000697802"/>
    </source>
</evidence>
<evidence type="ECO:0000256" key="1">
    <source>
        <dbReference type="SAM" id="Phobius"/>
    </source>
</evidence>
<feature type="transmembrane region" description="Helical" evidence="1">
    <location>
        <begin position="12"/>
        <end position="37"/>
    </location>
</feature>
<gene>
    <name evidence="2" type="ORF">C5471_22500</name>
</gene>
<keyword evidence="3" id="KW-1185">Reference proteome</keyword>
<reference evidence="2 3" key="1">
    <citation type="submission" date="2018-02" db="EMBL/GenBank/DDBJ databases">
        <authorList>
            <person name="Machado R.A."/>
        </authorList>
    </citation>
    <scope>NUCLEOTIDE SEQUENCE [LARGE SCALE GENOMIC DNA]</scope>
    <source>
        <strain evidence="2 3">T327</strain>
    </source>
</reference>
<dbReference type="Proteomes" id="UP000697802">
    <property type="component" value="Unassembled WGS sequence"/>
</dbReference>
<name>A0ABX0GP37_9GAMM</name>